<dbReference type="InterPro" id="IPR036736">
    <property type="entry name" value="ACP-like_sf"/>
</dbReference>
<dbReference type="NCBIfam" id="TIGR01733">
    <property type="entry name" value="AA-adenyl-dom"/>
    <property type="match status" value="1"/>
</dbReference>
<dbReference type="PROSITE" id="PS00455">
    <property type="entry name" value="AMP_BINDING"/>
    <property type="match status" value="1"/>
</dbReference>
<dbReference type="SMART" id="SM00823">
    <property type="entry name" value="PKS_PP"/>
    <property type="match status" value="1"/>
</dbReference>
<dbReference type="Gene3D" id="1.10.1200.10">
    <property type="entry name" value="ACP-like"/>
    <property type="match status" value="1"/>
</dbReference>
<dbReference type="CDD" id="cd05930">
    <property type="entry name" value="A_NRPS"/>
    <property type="match status" value="1"/>
</dbReference>
<dbReference type="InterPro" id="IPR010071">
    <property type="entry name" value="AA_adenyl_dom"/>
</dbReference>
<dbReference type="Pfam" id="PF00550">
    <property type="entry name" value="PP-binding"/>
    <property type="match status" value="1"/>
</dbReference>
<evidence type="ECO:0000256" key="3">
    <source>
        <dbReference type="ARBA" id="ARBA00022553"/>
    </source>
</evidence>
<dbReference type="InterPro" id="IPR020459">
    <property type="entry name" value="AMP-binding"/>
</dbReference>
<dbReference type="InterPro" id="IPR006162">
    <property type="entry name" value="Ppantetheine_attach_site"/>
</dbReference>
<proteinExistence type="predicted"/>
<dbReference type="SUPFAM" id="SSF56801">
    <property type="entry name" value="Acetyl-CoA synthetase-like"/>
    <property type="match status" value="1"/>
</dbReference>
<dbReference type="EMBL" id="CP132921">
    <property type="protein sequence ID" value="WMW08238.1"/>
    <property type="molecule type" value="Genomic_DNA"/>
</dbReference>
<keyword evidence="3" id="KW-0597">Phosphoprotein</keyword>
<evidence type="ECO:0000313" key="5">
    <source>
        <dbReference type="EMBL" id="WMW08238.1"/>
    </source>
</evidence>
<accession>A0ABY9QXF5</accession>
<dbReference type="RefSeq" id="WP_011534377.1">
    <property type="nucleotide sequence ID" value="NZ_CP132921.1"/>
</dbReference>
<evidence type="ECO:0000313" key="6">
    <source>
        <dbReference type="Proteomes" id="UP001183127"/>
    </source>
</evidence>
<dbReference type="InterPro" id="IPR020806">
    <property type="entry name" value="PKS_PP-bd"/>
</dbReference>
<name>A0ABY9QXF5_9PSED</name>
<dbReference type="InterPro" id="IPR020845">
    <property type="entry name" value="AMP-binding_CS"/>
</dbReference>
<dbReference type="SUPFAM" id="SSF52777">
    <property type="entry name" value="CoA-dependent acyltransferases"/>
    <property type="match status" value="2"/>
</dbReference>
<keyword evidence="6" id="KW-1185">Reference proteome</keyword>
<dbReference type="InterPro" id="IPR045851">
    <property type="entry name" value="AMP-bd_C_sf"/>
</dbReference>
<dbReference type="InterPro" id="IPR000873">
    <property type="entry name" value="AMP-dep_synth/lig_dom"/>
</dbReference>
<evidence type="ECO:0000256" key="1">
    <source>
        <dbReference type="ARBA" id="ARBA00001957"/>
    </source>
</evidence>
<dbReference type="Pfam" id="PF13193">
    <property type="entry name" value="AMP-binding_C"/>
    <property type="match status" value="1"/>
</dbReference>
<dbReference type="PANTHER" id="PTHR45527:SF1">
    <property type="entry name" value="FATTY ACID SYNTHASE"/>
    <property type="match status" value="1"/>
</dbReference>
<comment type="cofactor">
    <cofactor evidence="1">
        <name>pantetheine 4'-phosphate</name>
        <dbReference type="ChEBI" id="CHEBI:47942"/>
    </cofactor>
</comment>
<keyword evidence="2" id="KW-0596">Phosphopantetheine</keyword>
<dbReference type="Pfam" id="PF00668">
    <property type="entry name" value="Condensation"/>
    <property type="match status" value="1"/>
</dbReference>
<dbReference type="Proteomes" id="UP001183127">
    <property type="component" value="Chromosome"/>
</dbReference>
<sequence length="1014" mass="109067">MTASNPAEIFQASAQQVLVLQAGQGQPLAARLLMETPAGLNLLALEQALRTLCERHEVLRTRYVQVPGLKLPAQEIHPQASLQVLAVDTLEQARDRVAQGLAQYPLVAALCPGQLLLGVALASADEQALRQLADELGQLLRGASLEPFDALQYADYAAWQGDLAQEAIGLEGRAFWRGLLSNAAHPLPLPFERRQASAQVPVAEQVGNGVAAALDALVAAAQVEREDALALLWGAFLAELGQQPGLVLGLEVDGRNEQLEQTLGHFARQLPLVLSFDSTRGLGEQLPGLAGQLSQARAWLDCLDEADLGEAAVPAYACGLRNQAPDDRVQLELDCPRAQKLLLRVDGQLLRLSSPAGRYAVEQLAAWLAQFDTFAGALAKDLDQPLARLATVDAAQQAQLLARFDRSDALEAVPGQTLHGLFELAATKQPQHIALHVGEQTLDYATLDQHANGLAAVLRQRGVGADSVVAVYGERSVEIVVTLLAILKAGGAYLPLDPSYPADRLSFMLHDAKAHSLITLRPLAEGIEVADGVERLALEGGLPPAQAEAPQAPISADNLAYVIYTSGSTGKPKGVMISHANACASTRARAAFYQAPLRRFLMLSSFSFDSSVAGIFWTLGQGGTLYLPEEEAHKDPVRLAALVEGEAISHFLALPSFYAQILEHLRQPELACVIVAGEACPVDLPAAHYQRLPHTLLVNEYGPSESAVWCSAHAVEQQPPHERISIGGAIAGARLRVLDRDGELVGFGREGELFVGGPGLARGYLQRPSLTASRFVPDPFARTPGERLYRTGDRVSPGTDATLDYLGRLDFQLKLRGFRVELGEIEARLAQLPDVREAAVVVRETGGGAQLAAFVVLAETAAGGVEIQLLERLREQLPEYMVPAYLRALDRLPLTPNGKLDRNALAAVQAESREYQAPRNELEATLAQIWQEALQLERVGVHDNFFALGGHSLLATRIRSQVQAQLNLDLPLRVFFEGETVALLAEQVERHRGSGASDAKADALEALFDAVEDV</sequence>
<protein>
    <submittedName>
        <fullName evidence="5">Amino acid adenylation domain-containing protein</fullName>
    </submittedName>
</protein>
<dbReference type="InterPro" id="IPR023213">
    <property type="entry name" value="CAT-like_dom_sf"/>
</dbReference>
<dbReference type="Gene3D" id="3.30.559.30">
    <property type="entry name" value="Nonribosomal peptide synthetase, condensation domain"/>
    <property type="match status" value="1"/>
</dbReference>
<dbReference type="InterPro" id="IPR025110">
    <property type="entry name" value="AMP-bd_C"/>
</dbReference>
<dbReference type="PROSITE" id="PS00012">
    <property type="entry name" value="PHOSPHOPANTETHEINE"/>
    <property type="match status" value="1"/>
</dbReference>
<dbReference type="PROSITE" id="PS50075">
    <property type="entry name" value="CARRIER"/>
    <property type="match status" value="1"/>
</dbReference>
<feature type="domain" description="Carrier" evidence="4">
    <location>
        <begin position="917"/>
        <end position="992"/>
    </location>
</feature>
<dbReference type="Gene3D" id="3.30.559.10">
    <property type="entry name" value="Chloramphenicol acetyltransferase-like domain"/>
    <property type="match status" value="1"/>
</dbReference>
<dbReference type="SUPFAM" id="SSF47336">
    <property type="entry name" value="ACP-like"/>
    <property type="match status" value="1"/>
</dbReference>
<dbReference type="PANTHER" id="PTHR45527">
    <property type="entry name" value="NONRIBOSOMAL PEPTIDE SYNTHETASE"/>
    <property type="match status" value="1"/>
</dbReference>
<dbReference type="Gene3D" id="3.40.50.980">
    <property type="match status" value="2"/>
</dbReference>
<dbReference type="Gene3D" id="3.30.300.30">
    <property type="match status" value="1"/>
</dbReference>
<dbReference type="InterPro" id="IPR001242">
    <property type="entry name" value="Condensation_dom"/>
</dbReference>
<gene>
    <name evidence="5" type="ORF">RAH46_13110</name>
</gene>
<dbReference type="GeneID" id="32806325"/>
<dbReference type="Pfam" id="PF00501">
    <property type="entry name" value="AMP-binding"/>
    <property type="match status" value="1"/>
</dbReference>
<dbReference type="PRINTS" id="PR00154">
    <property type="entry name" value="AMPBINDING"/>
</dbReference>
<dbReference type="Gene3D" id="2.30.38.10">
    <property type="entry name" value="Luciferase, Domain 3"/>
    <property type="match status" value="1"/>
</dbReference>
<reference evidence="5 6" key="1">
    <citation type="submission" date="2023-08" db="EMBL/GenBank/DDBJ databases">
        <title>Complete Genome Sequence of Pseudomonas entomophila TVIN A01.</title>
        <authorList>
            <person name="Shelke T."/>
            <person name="Mahar N.S."/>
            <person name="Gupta I."/>
            <person name="Gupta V."/>
        </authorList>
    </citation>
    <scope>NUCLEOTIDE SEQUENCE [LARGE SCALE GENOMIC DNA]</scope>
    <source>
        <strain evidence="5 6">TVIN-A01</strain>
    </source>
</reference>
<evidence type="ECO:0000259" key="4">
    <source>
        <dbReference type="PROSITE" id="PS50075"/>
    </source>
</evidence>
<evidence type="ECO:0000256" key="2">
    <source>
        <dbReference type="ARBA" id="ARBA00022450"/>
    </source>
</evidence>
<organism evidence="5 6">
    <name type="scientific">Pseudomonas entomophila</name>
    <dbReference type="NCBI Taxonomy" id="312306"/>
    <lineage>
        <taxon>Bacteria</taxon>
        <taxon>Pseudomonadati</taxon>
        <taxon>Pseudomonadota</taxon>
        <taxon>Gammaproteobacteria</taxon>
        <taxon>Pseudomonadales</taxon>
        <taxon>Pseudomonadaceae</taxon>
        <taxon>Pseudomonas</taxon>
    </lineage>
</organism>
<dbReference type="InterPro" id="IPR009081">
    <property type="entry name" value="PP-bd_ACP"/>
</dbReference>